<evidence type="ECO:0000313" key="10">
    <source>
        <dbReference type="EMBL" id="SHK15229.1"/>
    </source>
</evidence>
<dbReference type="STRING" id="1121331.SAMN02745248_01897"/>
<comment type="domain">
    <text evidence="7">Comprises of two domains. The C-terminal domain contains the binding site for glutamine and catalyzes the hydrolysis of this substrate to glutamate and ammonia. The N-terminal domain is anticipated to bind ATP and cobyrinate and catalyzes the ultimate synthesis of the diamide product. The ammonia produced via the glutaminase domain is probably translocated to the adjacent domain via a molecular tunnel, where it reacts with an activated intermediate.</text>
</comment>
<keyword evidence="5 7" id="KW-0460">Magnesium</keyword>
<feature type="active site" description="Nucleophile" evidence="7">
    <location>
        <position position="320"/>
    </location>
</feature>
<evidence type="ECO:0000256" key="2">
    <source>
        <dbReference type="ARBA" id="ARBA00022598"/>
    </source>
</evidence>
<dbReference type="Gene3D" id="3.40.50.880">
    <property type="match status" value="1"/>
</dbReference>
<name>A0A1M6Q4N9_9CLOT</name>
<dbReference type="UniPathway" id="UPA00148">
    <property type="reaction ID" value="UER00231"/>
</dbReference>
<feature type="domain" description="CobB/CobQ-like glutamine amidotransferase" evidence="9">
    <location>
        <begin position="238"/>
        <end position="431"/>
    </location>
</feature>
<dbReference type="EC" id="6.3.5.11" evidence="7"/>
<dbReference type="PROSITE" id="PS51274">
    <property type="entry name" value="GATASE_COBBQ"/>
    <property type="match status" value="1"/>
</dbReference>
<evidence type="ECO:0000313" key="11">
    <source>
        <dbReference type="Proteomes" id="UP000183952"/>
    </source>
</evidence>
<accession>A0A1M6Q4N9</accession>
<reference evidence="10 11" key="1">
    <citation type="submission" date="2016-11" db="EMBL/GenBank/DDBJ databases">
        <authorList>
            <person name="Jaros S."/>
            <person name="Januszkiewicz K."/>
            <person name="Wedrychowicz H."/>
        </authorList>
    </citation>
    <scope>NUCLEOTIDE SEQUENCE [LARGE SCALE GENOMIC DNA]</scope>
    <source>
        <strain evidence="10 11">DSM 3090</strain>
    </source>
</reference>
<dbReference type="GO" id="GO:0009236">
    <property type="term" value="P:cobalamin biosynthetic process"/>
    <property type="evidence" value="ECO:0007669"/>
    <property type="project" value="UniProtKB-UniRule"/>
</dbReference>
<organism evidence="10 11">
    <name type="scientific">Hathewaya proteolytica DSM 3090</name>
    <dbReference type="NCBI Taxonomy" id="1121331"/>
    <lineage>
        <taxon>Bacteria</taxon>
        <taxon>Bacillati</taxon>
        <taxon>Bacillota</taxon>
        <taxon>Clostridia</taxon>
        <taxon>Eubacteriales</taxon>
        <taxon>Clostridiaceae</taxon>
        <taxon>Hathewaya</taxon>
    </lineage>
</organism>
<dbReference type="AlphaFoldDB" id="A0A1M6Q4N9"/>
<dbReference type="RefSeq" id="WP_072903854.1">
    <property type="nucleotide sequence ID" value="NZ_FRAD01000015.1"/>
</dbReference>
<keyword evidence="7" id="KW-0169">Cobalamin biosynthesis</keyword>
<evidence type="ECO:0000256" key="6">
    <source>
        <dbReference type="ARBA" id="ARBA00022962"/>
    </source>
</evidence>
<evidence type="ECO:0000256" key="7">
    <source>
        <dbReference type="HAMAP-Rule" id="MF_00027"/>
    </source>
</evidence>
<dbReference type="SUPFAM" id="SSF52317">
    <property type="entry name" value="Class I glutamine amidotransferase-like"/>
    <property type="match status" value="1"/>
</dbReference>
<evidence type="ECO:0000256" key="5">
    <source>
        <dbReference type="ARBA" id="ARBA00022842"/>
    </source>
</evidence>
<protein>
    <recommendedName>
        <fullName evidence="7">Cobyrinate a,c-diamide synthase</fullName>
        <ecNumber evidence="7">6.3.5.11</ecNumber>
    </recommendedName>
    <alternativeName>
        <fullName evidence="7">Cobyrinic acid a,c-diamide synthetase</fullName>
    </alternativeName>
</protein>
<dbReference type="HAMAP" id="MF_00027">
    <property type="entry name" value="CobB_CbiA"/>
    <property type="match status" value="1"/>
</dbReference>
<gene>
    <name evidence="7" type="primary">cbiA</name>
    <name evidence="10" type="ORF">SAMN02745248_01897</name>
</gene>
<dbReference type="Proteomes" id="UP000183952">
    <property type="component" value="Unassembled WGS sequence"/>
</dbReference>
<dbReference type="InterPro" id="IPR004484">
    <property type="entry name" value="CbiA/CobB_synth"/>
</dbReference>
<evidence type="ECO:0000256" key="1">
    <source>
        <dbReference type="ARBA" id="ARBA00001946"/>
    </source>
</evidence>
<comment type="miscellaneous">
    <text evidence="7">The a and c carboxylates of cobyrinate are activated for nucleophilic attack via formation of a phosphorylated intermediate by ATP. CbiA catalyzes first the amidation of the c-carboxylate, and then that of the a-carboxylate.</text>
</comment>
<comment type="cofactor">
    <cofactor evidence="1 7">
        <name>Mg(2+)</name>
        <dbReference type="ChEBI" id="CHEBI:18420"/>
    </cofactor>
</comment>
<dbReference type="GO" id="GO:0005524">
    <property type="term" value="F:ATP binding"/>
    <property type="evidence" value="ECO:0007669"/>
    <property type="project" value="UniProtKB-UniRule"/>
</dbReference>
<keyword evidence="6 7" id="KW-0315">Glutamine amidotransferase</keyword>
<evidence type="ECO:0000259" key="8">
    <source>
        <dbReference type="Pfam" id="PF01656"/>
    </source>
</evidence>
<comment type="pathway">
    <text evidence="7">Cofactor biosynthesis; adenosylcobalamin biosynthesis; cob(II)yrinate a,c-diamide from sirohydrochlorin (anaerobic route): step 10/10.</text>
</comment>
<comment type="catalytic activity">
    <reaction evidence="7">
        <text>cob(II)yrinate + 2 L-glutamine + 2 ATP + 2 H2O = cob(II)yrinate a,c diamide + 2 L-glutamate + 2 ADP + 2 phosphate + 2 H(+)</text>
        <dbReference type="Rhea" id="RHEA:26289"/>
        <dbReference type="ChEBI" id="CHEBI:15377"/>
        <dbReference type="ChEBI" id="CHEBI:15378"/>
        <dbReference type="ChEBI" id="CHEBI:29985"/>
        <dbReference type="ChEBI" id="CHEBI:30616"/>
        <dbReference type="ChEBI" id="CHEBI:43474"/>
        <dbReference type="ChEBI" id="CHEBI:58359"/>
        <dbReference type="ChEBI" id="CHEBI:58537"/>
        <dbReference type="ChEBI" id="CHEBI:58894"/>
        <dbReference type="ChEBI" id="CHEBI:456216"/>
        <dbReference type="EC" id="6.3.5.11"/>
    </reaction>
</comment>
<keyword evidence="4 7" id="KW-0067">ATP-binding</keyword>
<dbReference type="Gene3D" id="3.40.50.300">
    <property type="entry name" value="P-loop containing nucleotide triphosphate hydrolases"/>
    <property type="match status" value="1"/>
</dbReference>
<dbReference type="InterPro" id="IPR011698">
    <property type="entry name" value="GATase_3"/>
</dbReference>
<dbReference type="PANTHER" id="PTHR43873:SF1">
    <property type="entry name" value="COBYRINATE A,C-DIAMIDE SYNTHASE"/>
    <property type="match status" value="1"/>
</dbReference>
<keyword evidence="3 7" id="KW-0547">Nucleotide-binding</keyword>
<comment type="similarity">
    <text evidence="7">Belongs to the CobB/CbiA family.</text>
</comment>
<dbReference type="NCBIfam" id="NF002204">
    <property type="entry name" value="PRK01077.1"/>
    <property type="match status" value="1"/>
</dbReference>
<evidence type="ECO:0000259" key="9">
    <source>
        <dbReference type="Pfam" id="PF07685"/>
    </source>
</evidence>
<dbReference type="OrthoDB" id="9764035at2"/>
<dbReference type="Pfam" id="PF01656">
    <property type="entry name" value="CbiA"/>
    <property type="match status" value="1"/>
</dbReference>
<dbReference type="Pfam" id="PF07685">
    <property type="entry name" value="GATase_3"/>
    <property type="match status" value="1"/>
</dbReference>
<dbReference type="CDD" id="cd03130">
    <property type="entry name" value="GATase1_CobB"/>
    <property type="match status" value="1"/>
</dbReference>
<dbReference type="InterPro" id="IPR002586">
    <property type="entry name" value="CobQ/CobB/MinD/ParA_Nub-bd_dom"/>
</dbReference>
<dbReference type="EMBL" id="FRAD01000015">
    <property type="protein sequence ID" value="SHK15229.1"/>
    <property type="molecule type" value="Genomic_DNA"/>
</dbReference>
<comment type="function">
    <text evidence="7">Catalyzes the ATP-dependent amidation of the two carboxylate groups at positions a and c of cobyrinate, using either L-glutamine or ammonia as the nitrogen source.</text>
</comment>
<dbReference type="SUPFAM" id="SSF52540">
    <property type="entry name" value="P-loop containing nucleoside triphosphate hydrolases"/>
    <property type="match status" value="1"/>
</dbReference>
<keyword evidence="2 7" id="KW-0436">Ligase</keyword>
<feature type="site" description="Increases nucleophilicity of active site Cys" evidence="7">
    <location>
        <position position="426"/>
    </location>
</feature>
<dbReference type="InterPro" id="IPR027417">
    <property type="entry name" value="P-loop_NTPase"/>
</dbReference>
<feature type="domain" description="CobQ/CobB/MinD/ParA nucleotide binding" evidence="8">
    <location>
        <begin position="4"/>
        <end position="185"/>
    </location>
</feature>
<evidence type="ECO:0000256" key="4">
    <source>
        <dbReference type="ARBA" id="ARBA00022840"/>
    </source>
</evidence>
<dbReference type="InterPro" id="IPR029062">
    <property type="entry name" value="Class_I_gatase-like"/>
</dbReference>
<evidence type="ECO:0000256" key="3">
    <source>
        <dbReference type="ARBA" id="ARBA00022741"/>
    </source>
</evidence>
<dbReference type="NCBIfam" id="TIGR00379">
    <property type="entry name" value="cobB"/>
    <property type="match status" value="1"/>
</dbReference>
<sequence length="443" mass="49623">MKGIVVSSNSSGGGKTTVTLGLLKALGNRGYKVQPYKVGPDYIDSAFHTRITGNRCRNLDVFLMGEKGVKAAFSRGNGDLAVVEGVMGFYDGKGIDTDGSTYEISQMLDLPTVLVLSPKAQSATLSAEINGILNYKENSICGVILNNISSSYYQLLKTIIEKNCKLKVFGYIPASEELKLGSRHLGLIQSSEIDDLEEKIEVCAELMEKHVDLDSLMQCFKETKKYEDNFHLANKNLKIAVAMDKSFSFYYAENLELLRELGEVQYFSPIYDEKIPEDIDFLYIGGGYPEVFYHELSSNKSMINSIKKALEGGVRCYAECGGMMYLTKSIISLDGKGDEEELVAYFHGCSYMAKRLQNFGYATVNIDEENNILPKGLSINCHEFHKSYVDNKDKTIYKVEKVNYLGEKKSWKCGYVKNNTLGAYAHLHFFGNMEFVKAMFDIK</sequence>
<dbReference type="GO" id="GO:0042242">
    <property type="term" value="F:cobyrinic acid a,c-diamide synthase activity"/>
    <property type="evidence" value="ECO:0007669"/>
    <property type="project" value="UniProtKB-UniRule"/>
</dbReference>
<keyword evidence="11" id="KW-1185">Reference proteome</keyword>
<dbReference type="CDD" id="cd05388">
    <property type="entry name" value="CobB_N"/>
    <property type="match status" value="1"/>
</dbReference>
<proteinExistence type="inferred from homology"/>
<dbReference type="PANTHER" id="PTHR43873">
    <property type="entry name" value="COBYRINATE A,C-DIAMIDE SYNTHASE"/>
    <property type="match status" value="1"/>
</dbReference>